<dbReference type="SMART" id="SM00173">
    <property type="entry name" value="RAS"/>
    <property type="match status" value="1"/>
</dbReference>
<evidence type="ECO:0000256" key="1">
    <source>
        <dbReference type="ARBA" id="ARBA00004308"/>
    </source>
</evidence>
<comment type="similarity">
    <text evidence="2">Belongs to the small GTPase superfamily. Rab family.</text>
</comment>
<dbReference type="OrthoDB" id="319023at2759"/>
<gene>
    <name evidence="8" type="ORF">TTHERM_00083650</name>
</gene>
<proteinExistence type="inferred from homology"/>
<protein>
    <submittedName>
        <fullName evidence="8">Small guanosine triphosphatase family Ras-related in brain (Rab) family protein</fullName>
    </submittedName>
</protein>
<evidence type="ECO:0000256" key="2">
    <source>
        <dbReference type="ARBA" id="ARBA00006270"/>
    </source>
</evidence>
<dbReference type="SMART" id="SM00176">
    <property type="entry name" value="RAN"/>
    <property type="match status" value="1"/>
</dbReference>
<keyword evidence="5" id="KW-0472">Membrane</keyword>
<dbReference type="RefSeq" id="XP_001012611.2">
    <property type="nucleotide sequence ID" value="XM_001012611.2"/>
</dbReference>
<dbReference type="PROSITE" id="PS51420">
    <property type="entry name" value="RHO"/>
    <property type="match status" value="1"/>
</dbReference>
<keyword evidence="9" id="KW-1185">Reference proteome</keyword>
<keyword evidence="6" id="KW-0449">Lipoprotein</keyword>
<dbReference type="InParanoid" id="Q236Y4"/>
<evidence type="ECO:0000256" key="4">
    <source>
        <dbReference type="ARBA" id="ARBA00023134"/>
    </source>
</evidence>
<dbReference type="GeneID" id="7839321"/>
<accession>Q236Y4</accession>
<reference evidence="9" key="1">
    <citation type="journal article" date="2006" name="PLoS Biol.">
        <title>Macronuclear genome sequence of the ciliate Tetrahymena thermophila, a model eukaryote.</title>
        <authorList>
            <person name="Eisen J.A."/>
            <person name="Coyne R.S."/>
            <person name="Wu M."/>
            <person name="Wu D."/>
            <person name="Thiagarajan M."/>
            <person name="Wortman J.R."/>
            <person name="Badger J.H."/>
            <person name="Ren Q."/>
            <person name="Amedeo P."/>
            <person name="Jones K.M."/>
            <person name="Tallon L.J."/>
            <person name="Delcher A.L."/>
            <person name="Salzberg S.L."/>
            <person name="Silva J.C."/>
            <person name="Haas B.J."/>
            <person name="Majoros W.H."/>
            <person name="Farzad M."/>
            <person name="Carlton J.M."/>
            <person name="Smith R.K. Jr."/>
            <person name="Garg J."/>
            <person name="Pearlman R.E."/>
            <person name="Karrer K.M."/>
            <person name="Sun L."/>
            <person name="Manning G."/>
            <person name="Elde N.C."/>
            <person name="Turkewitz A.P."/>
            <person name="Asai D.J."/>
            <person name="Wilkes D.E."/>
            <person name="Wang Y."/>
            <person name="Cai H."/>
            <person name="Collins K."/>
            <person name="Stewart B.A."/>
            <person name="Lee S.R."/>
            <person name="Wilamowska K."/>
            <person name="Weinberg Z."/>
            <person name="Ruzzo W.L."/>
            <person name="Wloga D."/>
            <person name="Gaertig J."/>
            <person name="Frankel J."/>
            <person name="Tsao C.-C."/>
            <person name="Gorovsky M.A."/>
            <person name="Keeling P.J."/>
            <person name="Waller R.F."/>
            <person name="Patron N.J."/>
            <person name="Cherry J.M."/>
            <person name="Stover N.A."/>
            <person name="Krieger C.J."/>
            <person name="del Toro C."/>
            <person name="Ryder H.F."/>
            <person name="Williamson S.C."/>
            <person name="Barbeau R.A."/>
            <person name="Hamilton E.P."/>
            <person name="Orias E."/>
        </authorList>
    </citation>
    <scope>NUCLEOTIDE SEQUENCE [LARGE SCALE GENOMIC DNA]</scope>
    <source>
        <strain evidence="9">SB210</strain>
    </source>
</reference>
<dbReference type="PROSITE" id="PS51419">
    <property type="entry name" value="RAB"/>
    <property type="match status" value="1"/>
</dbReference>
<keyword evidence="4" id="KW-0342">GTP-binding</keyword>
<dbReference type="PANTHER" id="PTHR47980">
    <property type="entry name" value="LD44762P"/>
    <property type="match status" value="1"/>
</dbReference>
<evidence type="ECO:0000256" key="7">
    <source>
        <dbReference type="SAM" id="MobiDB-lite"/>
    </source>
</evidence>
<feature type="region of interest" description="Disordered" evidence="7">
    <location>
        <begin position="226"/>
        <end position="267"/>
    </location>
</feature>
<keyword evidence="3" id="KW-0547">Nucleotide-binding</keyword>
<dbReference type="GO" id="GO:0005525">
    <property type="term" value="F:GTP binding"/>
    <property type="evidence" value="ECO:0007669"/>
    <property type="project" value="UniProtKB-KW"/>
</dbReference>
<evidence type="ECO:0000313" key="8">
    <source>
        <dbReference type="EMBL" id="EAR92366.2"/>
    </source>
</evidence>
<dbReference type="PRINTS" id="PR00449">
    <property type="entry name" value="RASTRNSFRMNG"/>
</dbReference>
<evidence type="ECO:0000313" key="9">
    <source>
        <dbReference type="Proteomes" id="UP000009168"/>
    </source>
</evidence>
<dbReference type="NCBIfam" id="TIGR00231">
    <property type="entry name" value="small_GTP"/>
    <property type="match status" value="1"/>
</dbReference>
<dbReference type="InterPro" id="IPR027417">
    <property type="entry name" value="P-loop_NTPase"/>
</dbReference>
<evidence type="ECO:0000256" key="3">
    <source>
        <dbReference type="ARBA" id="ARBA00022741"/>
    </source>
</evidence>
<dbReference type="InterPro" id="IPR001806">
    <property type="entry name" value="Small_GTPase"/>
</dbReference>
<feature type="compositionally biased region" description="Basic and acidic residues" evidence="7">
    <location>
        <begin position="254"/>
        <end position="267"/>
    </location>
</feature>
<dbReference type="EMBL" id="GG662749">
    <property type="protein sequence ID" value="EAR92366.2"/>
    <property type="molecule type" value="Genomic_DNA"/>
</dbReference>
<dbReference type="HOGENOM" id="CLU_041217_10_7_1"/>
<evidence type="ECO:0000256" key="5">
    <source>
        <dbReference type="ARBA" id="ARBA00023136"/>
    </source>
</evidence>
<dbReference type="InterPro" id="IPR005225">
    <property type="entry name" value="Small_GTP-bd"/>
</dbReference>
<organism evidence="8 9">
    <name type="scientific">Tetrahymena thermophila (strain SB210)</name>
    <dbReference type="NCBI Taxonomy" id="312017"/>
    <lineage>
        <taxon>Eukaryota</taxon>
        <taxon>Sar</taxon>
        <taxon>Alveolata</taxon>
        <taxon>Ciliophora</taxon>
        <taxon>Intramacronucleata</taxon>
        <taxon>Oligohymenophorea</taxon>
        <taxon>Hymenostomatida</taxon>
        <taxon>Tetrahymenina</taxon>
        <taxon>Tetrahymenidae</taxon>
        <taxon>Tetrahymena</taxon>
    </lineage>
</organism>
<dbReference type="SUPFAM" id="SSF52540">
    <property type="entry name" value="P-loop containing nucleoside triphosphate hydrolases"/>
    <property type="match status" value="1"/>
</dbReference>
<dbReference type="GO" id="GO:0012505">
    <property type="term" value="C:endomembrane system"/>
    <property type="evidence" value="ECO:0007669"/>
    <property type="project" value="UniProtKB-SubCell"/>
</dbReference>
<dbReference type="eggNOG" id="KOG0078">
    <property type="taxonomic scope" value="Eukaryota"/>
</dbReference>
<comment type="subcellular location">
    <subcellularLocation>
        <location evidence="1">Endomembrane system</location>
    </subcellularLocation>
</comment>
<dbReference type="CDD" id="cd00154">
    <property type="entry name" value="Rab"/>
    <property type="match status" value="1"/>
</dbReference>
<dbReference type="Gene3D" id="3.40.50.300">
    <property type="entry name" value="P-loop containing nucleotide triphosphate hydrolases"/>
    <property type="match status" value="1"/>
</dbReference>
<evidence type="ECO:0000256" key="6">
    <source>
        <dbReference type="ARBA" id="ARBA00023288"/>
    </source>
</evidence>
<dbReference type="InterPro" id="IPR050305">
    <property type="entry name" value="Small_GTPase_Rab"/>
</dbReference>
<dbReference type="GO" id="GO:0003924">
    <property type="term" value="F:GTPase activity"/>
    <property type="evidence" value="ECO:0007669"/>
    <property type="project" value="InterPro"/>
</dbReference>
<dbReference type="SMART" id="SM00175">
    <property type="entry name" value="RAB"/>
    <property type="match status" value="1"/>
</dbReference>
<dbReference type="Pfam" id="PF00071">
    <property type="entry name" value="Ras"/>
    <property type="match status" value="1"/>
</dbReference>
<dbReference type="FunFam" id="3.40.50.300:FF:000586">
    <property type="entry name" value="Rab family GTPase"/>
    <property type="match status" value="1"/>
</dbReference>
<dbReference type="SMART" id="SM00177">
    <property type="entry name" value="ARF"/>
    <property type="match status" value="1"/>
</dbReference>
<dbReference type="AlphaFoldDB" id="Q236Y4"/>
<dbReference type="PROSITE" id="PS51421">
    <property type="entry name" value="RAS"/>
    <property type="match status" value="1"/>
</dbReference>
<dbReference type="Proteomes" id="UP000009168">
    <property type="component" value="Unassembled WGS sequence"/>
</dbReference>
<sequence>MVGQQHDIQQSINLQRSIKFLQIKFKRQKYLKRKQSKRLFVKDLFMSLNKEHQEICFKLLIIGNSTVGKTCLLLRYCNNKFSYSHILTVGVDFQIKRLEMNGKKLKLSIWDTAGQEKWRTITTNYYKGSDGIVVAYSVEDQESFDKVGSWIESIKENCDNVNISILLVGNKSDSKQRVVTYEQGKKLAEQYNIPFQETSALDNINVTESFNQLAKMCLDQHEIISSKKKNQKSSSNDIDEQITGPSQSKKLTSKKKDENGESKKNCC</sequence>
<dbReference type="STRING" id="312017.Q236Y4"/>
<dbReference type="KEGG" id="tet:TTHERM_00083650"/>
<dbReference type="SMART" id="SM00174">
    <property type="entry name" value="RHO"/>
    <property type="match status" value="1"/>
</dbReference>
<name>Q236Y4_TETTS</name>